<proteinExistence type="predicted"/>
<dbReference type="InterPro" id="IPR011598">
    <property type="entry name" value="bHLH_dom"/>
</dbReference>
<keyword evidence="3" id="KW-0238">DNA-binding</keyword>
<gene>
    <name evidence="7" type="ORF">CARUB_v10018614mg</name>
</gene>
<dbReference type="Pfam" id="PF00010">
    <property type="entry name" value="HLH"/>
    <property type="match status" value="1"/>
</dbReference>
<dbReference type="GO" id="GO:0003677">
    <property type="term" value="F:DNA binding"/>
    <property type="evidence" value="ECO:0007669"/>
    <property type="project" value="UniProtKB-KW"/>
</dbReference>
<dbReference type="PANTHER" id="PTHR46684:SF16">
    <property type="entry name" value="TRANSCRIPTION FACTOR BHLH67-LIKE ISOFORM X2"/>
    <property type="match status" value="1"/>
</dbReference>
<dbReference type="OrthoDB" id="1918339at2759"/>
<evidence type="ECO:0000256" key="5">
    <source>
        <dbReference type="ARBA" id="ARBA00023242"/>
    </source>
</evidence>
<protein>
    <recommendedName>
        <fullName evidence="6">BHLH domain-containing protein</fullName>
    </recommendedName>
</protein>
<evidence type="ECO:0000256" key="2">
    <source>
        <dbReference type="ARBA" id="ARBA00023015"/>
    </source>
</evidence>
<feature type="domain" description="BHLH" evidence="6">
    <location>
        <begin position="175"/>
        <end position="226"/>
    </location>
</feature>
<dbReference type="PROSITE" id="PS50888">
    <property type="entry name" value="BHLH"/>
    <property type="match status" value="1"/>
</dbReference>
<dbReference type="GO" id="GO:0005634">
    <property type="term" value="C:nucleus"/>
    <property type="evidence" value="ECO:0007669"/>
    <property type="project" value="UniProtKB-SubCell"/>
</dbReference>
<dbReference type="GO" id="GO:0046983">
    <property type="term" value="F:protein dimerization activity"/>
    <property type="evidence" value="ECO:0007669"/>
    <property type="project" value="InterPro"/>
</dbReference>
<dbReference type="AlphaFoldDB" id="R0H7K9"/>
<dbReference type="EMBL" id="KB870809">
    <property type="protein sequence ID" value="EOA25299.1"/>
    <property type="molecule type" value="Genomic_DNA"/>
</dbReference>
<dbReference type="SMART" id="SM00353">
    <property type="entry name" value="HLH"/>
    <property type="match status" value="1"/>
</dbReference>
<keyword evidence="8" id="KW-1185">Reference proteome</keyword>
<evidence type="ECO:0000313" key="7">
    <source>
        <dbReference type="EMBL" id="EOA25299.1"/>
    </source>
</evidence>
<dbReference type="Proteomes" id="UP000029121">
    <property type="component" value="Unassembled WGS sequence"/>
</dbReference>
<evidence type="ECO:0000259" key="6">
    <source>
        <dbReference type="PROSITE" id="PS50888"/>
    </source>
</evidence>
<dbReference type="KEGG" id="crb:17884949"/>
<comment type="subcellular location">
    <subcellularLocation>
        <location evidence="1">Nucleus</location>
    </subcellularLocation>
</comment>
<reference evidence="8" key="1">
    <citation type="journal article" date="2013" name="Nat. Genet.">
        <title>The Capsella rubella genome and the genomic consequences of rapid mating system evolution.</title>
        <authorList>
            <person name="Slotte T."/>
            <person name="Hazzouri K.M."/>
            <person name="Agren J.A."/>
            <person name="Koenig D."/>
            <person name="Maumus F."/>
            <person name="Guo Y.L."/>
            <person name="Steige K."/>
            <person name="Platts A.E."/>
            <person name="Escobar J.S."/>
            <person name="Newman L.K."/>
            <person name="Wang W."/>
            <person name="Mandakova T."/>
            <person name="Vello E."/>
            <person name="Smith L.M."/>
            <person name="Henz S.R."/>
            <person name="Steffen J."/>
            <person name="Takuno S."/>
            <person name="Brandvain Y."/>
            <person name="Coop G."/>
            <person name="Andolfatto P."/>
            <person name="Hu T.T."/>
            <person name="Blanchette M."/>
            <person name="Clark R.M."/>
            <person name="Quesneville H."/>
            <person name="Nordborg M."/>
            <person name="Gaut B.S."/>
            <person name="Lysak M.A."/>
            <person name="Jenkins J."/>
            <person name="Grimwood J."/>
            <person name="Chapman J."/>
            <person name="Prochnik S."/>
            <person name="Shu S."/>
            <person name="Rokhsar D."/>
            <person name="Schmutz J."/>
            <person name="Weigel D."/>
            <person name="Wright S.I."/>
        </authorList>
    </citation>
    <scope>NUCLEOTIDE SEQUENCE [LARGE SCALE GENOMIC DNA]</scope>
    <source>
        <strain evidence="8">cv. Monte Gargano</strain>
    </source>
</reference>
<dbReference type="GO" id="GO:0003700">
    <property type="term" value="F:DNA-binding transcription factor activity"/>
    <property type="evidence" value="ECO:0007669"/>
    <property type="project" value="InterPro"/>
</dbReference>
<dbReference type="GO" id="GO:0010052">
    <property type="term" value="P:guard cell differentiation"/>
    <property type="evidence" value="ECO:0007669"/>
    <property type="project" value="InterPro"/>
</dbReference>
<dbReference type="Gene3D" id="4.10.280.10">
    <property type="entry name" value="Helix-loop-helix DNA-binding domain"/>
    <property type="match status" value="1"/>
</dbReference>
<keyword evidence="5" id="KW-0539">Nucleus</keyword>
<name>R0H7K9_9BRAS</name>
<keyword evidence="2" id="KW-0805">Transcription regulation</keyword>
<evidence type="ECO:0000313" key="8">
    <source>
        <dbReference type="Proteomes" id="UP000029121"/>
    </source>
</evidence>
<evidence type="ECO:0000256" key="3">
    <source>
        <dbReference type="ARBA" id="ARBA00023125"/>
    </source>
</evidence>
<dbReference type="PANTHER" id="PTHR46684">
    <property type="entry name" value="TRANSCRIPTION FACTOR FAMA"/>
    <property type="match status" value="1"/>
</dbReference>
<dbReference type="GO" id="GO:0045893">
    <property type="term" value="P:positive regulation of DNA-templated transcription"/>
    <property type="evidence" value="ECO:0007669"/>
    <property type="project" value="TreeGrafter"/>
</dbReference>
<evidence type="ECO:0000256" key="4">
    <source>
        <dbReference type="ARBA" id="ARBA00023163"/>
    </source>
</evidence>
<dbReference type="InterPro" id="IPR036638">
    <property type="entry name" value="HLH_DNA-bd_sf"/>
</dbReference>
<dbReference type="STRING" id="81985.R0H7K9"/>
<sequence>MERFQGHINPCFLDRKADVRSLEVPAFAEAQSFAIKEEEASLLQDTVPFLQMLQSEDPSSFFTIKEPSFLTLLSLQTVKETWELERYPEFHSPVQSETNRFPISASSMGGTNQAFSSQELPFSQANMTLPPTSSPLTTNSRRKRKLNHLLAPELTREKRKRRKTKPSKNIEEIENQRINHIAVERNRRRQMNEHISSLRALLPPTYIQRGDQASIVGGAINYVKVLEQIIQSLESQKRTQQRSEVVGNAKDHLSGISSNELWTTREDQTCIPKIEATVIQNHVSLKVKCLKKQGQLLKGIISLEKLRLTVLHLNIAPLSHSSVSYSFNLKMEDDCDLESADEITAAVHQIFDIPTISLNT</sequence>
<accession>R0H7K9</accession>
<organism evidence="7 8">
    <name type="scientific">Capsella rubella</name>
    <dbReference type="NCBI Taxonomy" id="81985"/>
    <lineage>
        <taxon>Eukaryota</taxon>
        <taxon>Viridiplantae</taxon>
        <taxon>Streptophyta</taxon>
        <taxon>Embryophyta</taxon>
        <taxon>Tracheophyta</taxon>
        <taxon>Spermatophyta</taxon>
        <taxon>Magnoliopsida</taxon>
        <taxon>eudicotyledons</taxon>
        <taxon>Gunneridae</taxon>
        <taxon>Pentapetalae</taxon>
        <taxon>rosids</taxon>
        <taxon>malvids</taxon>
        <taxon>Brassicales</taxon>
        <taxon>Brassicaceae</taxon>
        <taxon>Camelineae</taxon>
        <taxon>Capsella</taxon>
    </lineage>
</organism>
<dbReference type="CDD" id="cd11448">
    <property type="entry name" value="bHLH_AtFAMA_like"/>
    <property type="match status" value="1"/>
</dbReference>
<keyword evidence="4" id="KW-0804">Transcription</keyword>
<dbReference type="InterPro" id="IPR044283">
    <property type="entry name" value="FAMA/SPEECHLESS/MUTE-like"/>
</dbReference>
<evidence type="ECO:0000256" key="1">
    <source>
        <dbReference type="ARBA" id="ARBA00004123"/>
    </source>
</evidence>
<dbReference type="SUPFAM" id="SSF47459">
    <property type="entry name" value="HLH, helix-loop-helix DNA-binding domain"/>
    <property type="match status" value="1"/>
</dbReference>
<dbReference type="eggNOG" id="ENOG502QSKY">
    <property type="taxonomic scope" value="Eukaryota"/>
</dbReference>